<dbReference type="SUPFAM" id="SSF54189">
    <property type="entry name" value="Ribosomal proteins S24e, L23 and L15e"/>
    <property type="match status" value="1"/>
</dbReference>
<dbReference type="GO" id="GO:0003735">
    <property type="term" value="F:structural constituent of ribosome"/>
    <property type="evidence" value="ECO:0007669"/>
    <property type="project" value="InterPro"/>
</dbReference>
<dbReference type="InterPro" id="IPR012677">
    <property type="entry name" value="Nucleotide-bd_a/b_plait_sf"/>
</dbReference>
<protein>
    <recommendedName>
        <fullName evidence="6">Large ribosomal subunit protein uL23</fullName>
    </recommendedName>
</protein>
<dbReference type="PROSITE" id="PS00050">
    <property type="entry name" value="RIBOSOMAL_L23"/>
    <property type="match status" value="1"/>
</dbReference>
<dbReference type="HAMAP" id="MF_01369_B">
    <property type="entry name" value="Ribosomal_uL23_B"/>
    <property type="match status" value="1"/>
</dbReference>
<dbReference type="GO" id="GO:0019843">
    <property type="term" value="F:rRNA binding"/>
    <property type="evidence" value="ECO:0007669"/>
    <property type="project" value="UniProtKB-UniRule"/>
</dbReference>
<proteinExistence type="inferred from homology"/>
<dbReference type="NCBIfam" id="NF004363">
    <property type="entry name" value="PRK05738.2-4"/>
    <property type="match status" value="1"/>
</dbReference>
<evidence type="ECO:0000256" key="6">
    <source>
        <dbReference type="HAMAP-Rule" id="MF_01369"/>
    </source>
</evidence>
<name>A0A0H4TDX2_9CHLR</name>
<dbReference type="InterPro" id="IPR001014">
    <property type="entry name" value="Ribosomal_uL23_CS"/>
</dbReference>
<dbReference type="Pfam" id="PF00276">
    <property type="entry name" value="Ribosomal_L23"/>
    <property type="match status" value="1"/>
</dbReference>
<evidence type="ECO:0000256" key="2">
    <source>
        <dbReference type="ARBA" id="ARBA00022730"/>
    </source>
</evidence>
<dbReference type="GO" id="GO:0005840">
    <property type="term" value="C:ribosome"/>
    <property type="evidence" value="ECO:0007669"/>
    <property type="project" value="UniProtKB-KW"/>
</dbReference>
<evidence type="ECO:0000256" key="5">
    <source>
        <dbReference type="ARBA" id="ARBA00023274"/>
    </source>
</evidence>
<dbReference type="GO" id="GO:0006412">
    <property type="term" value="P:translation"/>
    <property type="evidence" value="ECO:0007669"/>
    <property type="project" value="UniProtKB-UniRule"/>
</dbReference>
<comment type="similarity">
    <text evidence="1 6 7">Belongs to the universal ribosomal protein uL23 family.</text>
</comment>
<evidence type="ECO:0000256" key="7">
    <source>
        <dbReference type="RuleBase" id="RU003934"/>
    </source>
</evidence>
<keyword evidence="4 6" id="KW-0689">Ribosomal protein</keyword>
<dbReference type="InterPro" id="IPR013025">
    <property type="entry name" value="Ribosomal_uL23-like"/>
</dbReference>
<dbReference type="InterPro" id="IPR012678">
    <property type="entry name" value="Ribosomal_uL23/eL15/eS24_sf"/>
</dbReference>
<dbReference type="AlphaFoldDB" id="A0A0H4TDX2"/>
<dbReference type="FunFam" id="3.30.70.330:FF:000001">
    <property type="entry name" value="50S ribosomal protein L23"/>
    <property type="match status" value="1"/>
</dbReference>
<keyword evidence="5 6" id="KW-0687">Ribonucleoprotein</keyword>
<evidence type="ECO:0000256" key="3">
    <source>
        <dbReference type="ARBA" id="ARBA00022884"/>
    </source>
</evidence>
<organism evidence="8">
    <name type="scientific">uncultured Chloroflexi bacterium Rifle_16ft_4_minimus_26684</name>
    <dbReference type="NCBI Taxonomy" id="1665063"/>
    <lineage>
        <taxon>Bacteria</taxon>
        <taxon>Bacillati</taxon>
        <taxon>Chloroflexota</taxon>
        <taxon>environmental samples</taxon>
    </lineage>
</organism>
<evidence type="ECO:0000256" key="4">
    <source>
        <dbReference type="ARBA" id="ARBA00022980"/>
    </source>
</evidence>
<reference evidence="8" key="1">
    <citation type="journal article" date="2015" name="ISME J.">
        <title>Aquifer environment selects for microbial species cohorts in sediment and groundwater.</title>
        <authorList>
            <person name="Hug L.A."/>
            <person name="Thomas B.C."/>
            <person name="Brown C.T."/>
            <person name="Frischkorn K.R."/>
            <person name="Williams K.H."/>
            <person name="Tringe S.G."/>
            <person name="Banfield J.F."/>
        </authorList>
    </citation>
    <scope>NUCLEOTIDE SEQUENCE</scope>
</reference>
<evidence type="ECO:0000313" key="8">
    <source>
        <dbReference type="EMBL" id="AKQ05145.1"/>
    </source>
</evidence>
<sequence length="100" mass="11465">MTTVYDVLRKPLITEKSSFQSSKLNQYAFEVNSSATKAQIKEAVELIYDVTVRRVNVLNIPARRTRRARSRRVLVRRSQVKKAIVTLARGQTIDVFEGVK</sequence>
<dbReference type="EMBL" id="KT007062">
    <property type="protein sequence ID" value="AKQ05145.1"/>
    <property type="molecule type" value="Genomic_DNA"/>
</dbReference>
<keyword evidence="3 6" id="KW-0694">RNA-binding</keyword>
<comment type="function">
    <text evidence="6">One of the early assembly proteins it binds 23S rRNA. One of the proteins that surrounds the polypeptide exit tunnel on the outside of the ribosome. Forms the main docking site for trigger factor binding to the ribosome.</text>
</comment>
<keyword evidence="2 6" id="KW-0699">rRNA-binding</keyword>
<accession>A0A0H4TDX2</accession>
<dbReference type="PANTHER" id="PTHR11620">
    <property type="entry name" value="60S RIBOSOMAL PROTEIN L23A"/>
    <property type="match status" value="1"/>
</dbReference>
<gene>
    <name evidence="6 8" type="primary">rplW</name>
</gene>
<evidence type="ECO:0000256" key="1">
    <source>
        <dbReference type="ARBA" id="ARBA00006700"/>
    </source>
</evidence>
<dbReference type="Gene3D" id="3.30.70.330">
    <property type="match status" value="1"/>
</dbReference>
<dbReference type="GO" id="GO:1990904">
    <property type="term" value="C:ribonucleoprotein complex"/>
    <property type="evidence" value="ECO:0007669"/>
    <property type="project" value="UniProtKB-KW"/>
</dbReference>
<comment type="subunit">
    <text evidence="6">Part of the 50S ribosomal subunit. Contacts protein L29, and trigger factor when it is bound to the ribosome.</text>
</comment>